<protein>
    <submittedName>
        <fullName evidence="2">Uncharacterized protein</fullName>
    </submittedName>
</protein>
<evidence type="ECO:0000313" key="3">
    <source>
        <dbReference type="Proteomes" id="UP000199317"/>
    </source>
</evidence>
<name>A0A1H0RHQ8_9BURK</name>
<evidence type="ECO:0000256" key="1">
    <source>
        <dbReference type="SAM" id="MobiDB-lite"/>
    </source>
</evidence>
<dbReference type="EMBL" id="FNJL01000010">
    <property type="protein sequence ID" value="SDP28981.1"/>
    <property type="molecule type" value="Genomic_DNA"/>
</dbReference>
<proteinExistence type="predicted"/>
<organism evidence="2 3">
    <name type="scientific">Paracidovorax cattleyae</name>
    <dbReference type="NCBI Taxonomy" id="80868"/>
    <lineage>
        <taxon>Bacteria</taxon>
        <taxon>Pseudomonadati</taxon>
        <taxon>Pseudomonadota</taxon>
        <taxon>Betaproteobacteria</taxon>
        <taxon>Burkholderiales</taxon>
        <taxon>Comamonadaceae</taxon>
        <taxon>Paracidovorax</taxon>
    </lineage>
</organism>
<dbReference type="AlphaFoldDB" id="A0A1H0RHQ8"/>
<feature type="region of interest" description="Disordered" evidence="1">
    <location>
        <begin position="1"/>
        <end position="50"/>
    </location>
</feature>
<evidence type="ECO:0000313" key="2">
    <source>
        <dbReference type="EMBL" id="SDP28981.1"/>
    </source>
</evidence>
<sequence>MAKQQPTSTVPTATGDKVTVPDGELNTAADPKTANGDEVRKQNGISASATAEQVLADGGKDTIDHTAKATERPDVQAAPDPAAAPAASGKAVDGRVLAAITFGAVRFEPNDVIEGVPEKLAKQHADSIDTTPEAVAYARAHGFPARAYPKD</sequence>
<feature type="compositionally biased region" description="Polar residues" evidence="1">
    <location>
        <begin position="1"/>
        <end position="12"/>
    </location>
</feature>
<keyword evidence="3" id="KW-1185">Reference proteome</keyword>
<dbReference type="RefSeq" id="WP_092834217.1">
    <property type="nucleotide sequence ID" value="NZ_FNJL01000010.1"/>
</dbReference>
<gene>
    <name evidence="2" type="ORF">SAMN04489708_11069</name>
</gene>
<accession>A0A1H0RHQ8</accession>
<dbReference type="Proteomes" id="UP000199317">
    <property type="component" value="Unassembled WGS sequence"/>
</dbReference>
<feature type="compositionally biased region" description="Low complexity" evidence="1">
    <location>
        <begin position="77"/>
        <end position="87"/>
    </location>
</feature>
<reference evidence="3" key="1">
    <citation type="submission" date="2016-10" db="EMBL/GenBank/DDBJ databases">
        <authorList>
            <person name="Varghese N."/>
            <person name="Submissions S."/>
        </authorList>
    </citation>
    <scope>NUCLEOTIDE SEQUENCE [LARGE SCALE GENOMIC DNA]</scope>
    <source>
        <strain evidence="3">DSM 17101</strain>
    </source>
</reference>
<feature type="region of interest" description="Disordered" evidence="1">
    <location>
        <begin position="69"/>
        <end position="89"/>
    </location>
</feature>